<dbReference type="OrthoDB" id="45007at2759"/>
<dbReference type="AlphaFoldDB" id="A0A9Q0KGH8"/>
<dbReference type="CDD" id="cd00839">
    <property type="entry name" value="MPP_PAPs"/>
    <property type="match status" value="1"/>
</dbReference>
<dbReference type="InterPro" id="IPR041792">
    <property type="entry name" value="MPP_PAP"/>
</dbReference>
<dbReference type="InterPro" id="IPR015914">
    <property type="entry name" value="PAPs_N"/>
</dbReference>
<dbReference type="InterPro" id="IPR008963">
    <property type="entry name" value="Purple_acid_Pase-like_N"/>
</dbReference>
<evidence type="ECO:0000259" key="7">
    <source>
        <dbReference type="Pfam" id="PF14008"/>
    </source>
</evidence>
<dbReference type="SUPFAM" id="SSF49363">
    <property type="entry name" value="Purple acid phosphatase, N-terminal domain"/>
    <property type="match status" value="1"/>
</dbReference>
<keyword evidence="3 5" id="KW-0378">Hydrolase</keyword>
<protein>
    <recommendedName>
        <fullName evidence="5">Purple acid phosphatase</fullName>
        <ecNumber evidence="5">3.1.3.2</ecNumber>
    </recommendedName>
</protein>
<dbReference type="GO" id="GO:0046872">
    <property type="term" value="F:metal ion binding"/>
    <property type="evidence" value="ECO:0007669"/>
    <property type="project" value="InterPro"/>
</dbReference>
<comment type="similarity">
    <text evidence="1 5">Belongs to the metallophosphoesterase superfamily. Purple acid phosphatase family.</text>
</comment>
<proteinExistence type="inferred from homology"/>
<dbReference type="GO" id="GO:0003993">
    <property type="term" value="F:acid phosphatase activity"/>
    <property type="evidence" value="ECO:0007669"/>
    <property type="project" value="UniProtKB-EC"/>
</dbReference>
<dbReference type="PANTHER" id="PTHR22953">
    <property type="entry name" value="ACID PHOSPHATASE RELATED"/>
    <property type="match status" value="1"/>
</dbReference>
<dbReference type="Gene3D" id="3.60.21.10">
    <property type="match status" value="1"/>
</dbReference>
<keyword evidence="2" id="KW-0732">Signal</keyword>
<dbReference type="Gene3D" id="2.60.40.380">
    <property type="entry name" value="Purple acid phosphatase-like, N-terminal"/>
    <property type="match status" value="1"/>
</dbReference>
<dbReference type="SUPFAM" id="SSF56300">
    <property type="entry name" value="Metallo-dependent phosphatases"/>
    <property type="match status" value="1"/>
</dbReference>
<evidence type="ECO:0000256" key="1">
    <source>
        <dbReference type="ARBA" id="ARBA00008723"/>
    </source>
</evidence>
<accession>A0A9Q0KGH8</accession>
<dbReference type="Pfam" id="PF00149">
    <property type="entry name" value="Metallophos"/>
    <property type="match status" value="1"/>
</dbReference>
<name>A0A9Q0KGH8_9MAGN</name>
<dbReference type="PANTHER" id="PTHR22953:SF7">
    <property type="entry name" value="PURPLE ACID PHOSPHATASE 22"/>
    <property type="match status" value="1"/>
</dbReference>
<feature type="domain" description="Purple acid phosphatase C-terminal" evidence="7">
    <location>
        <begin position="364"/>
        <end position="427"/>
    </location>
</feature>
<dbReference type="InterPro" id="IPR004843">
    <property type="entry name" value="Calcineurin-like_PHP"/>
</dbReference>
<evidence type="ECO:0000256" key="4">
    <source>
        <dbReference type="ARBA" id="ARBA00023180"/>
    </source>
</evidence>
<comment type="catalytic activity">
    <reaction evidence="5">
        <text>a phosphate monoester + H2O = an alcohol + phosphate</text>
        <dbReference type="Rhea" id="RHEA:15017"/>
        <dbReference type="ChEBI" id="CHEBI:15377"/>
        <dbReference type="ChEBI" id="CHEBI:30879"/>
        <dbReference type="ChEBI" id="CHEBI:43474"/>
        <dbReference type="ChEBI" id="CHEBI:67140"/>
        <dbReference type="EC" id="3.1.3.2"/>
    </reaction>
</comment>
<evidence type="ECO:0000256" key="2">
    <source>
        <dbReference type="ARBA" id="ARBA00022729"/>
    </source>
</evidence>
<evidence type="ECO:0000313" key="9">
    <source>
        <dbReference type="EMBL" id="KAJ4970025.1"/>
    </source>
</evidence>
<sequence>MFGEAKFCKGIAGSILIIIITIQRCKELGNSGKEASSDYIRPGPGKVLSTVHYGSDSDPQQVHISLAGKDHVRVSWITNDTTAVSIVDYGKKSGKLSGKYKASATGAHETYDYFFYKSGEIHHVKIGPLDPSTTYYYRCGGSGEEFSFKTPPSTFPIEFAVAGDLGQTEWTASTLKHVGNKDYDVFLLPGDLSYANAQQPLWDSFGRLVQPYASQRPWMVTQGNHEIESFSSIEEEPFKAYNKRWVMPFLESGSTSNLYYSFDVAGVHIVMLGSYAPFQADSDQYKWVQADFAKVDRKVTPWLVVLLHAPWYNTNTAHQGEGEKMRKAMEALLYQARVDIVFAGHVHAYERFTRVFNNTANHCGPMYVTIGDGGNREGLALDFKNPPSPLSSFREASFGHGRLSVFNKTHAHWSWHRNNDSSATVADGLWIETFSGSNACKEHSSSSKDEL</sequence>
<evidence type="ECO:0000259" key="8">
    <source>
        <dbReference type="Pfam" id="PF16656"/>
    </source>
</evidence>
<dbReference type="Pfam" id="PF16656">
    <property type="entry name" value="Pur_ac_phosph_N"/>
    <property type="match status" value="1"/>
</dbReference>
<evidence type="ECO:0000256" key="3">
    <source>
        <dbReference type="ARBA" id="ARBA00022801"/>
    </source>
</evidence>
<dbReference type="Proteomes" id="UP001141806">
    <property type="component" value="Unassembled WGS sequence"/>
</dbReference>
<keyword evidence="10" id="KW-1185">Reference proteome</keyword>
<keyword evidence="4" id="KW-0325">Glycoprotein</keyword>
<dbReference type="InterPro" id="IPR029052">
    <property type="entry name" value="Metallo-depent_PP-like"/>
</dbReference>
<dbReference type="EMBL" id="JAMYWD010000005">
    <property type="protein sequence ID" value="KAJ4970025.1"/>
    <property type="molecule type" value="Genomic_DNA"/>
</dbReference>
<evidence type="ECO:0000259" key="6">
    <source>
        <dbReference type="Pfam" id="PF00149"/>
    </source>
</evidence>
<organism evidence="9 10">
    <name type="scientific">Protea cynaroides</name>
    <dbReference type="NCBI Taxonomy" id="273540"/>
    <lineage>
        <taxon>Eukaryota</taxon>
        <taxon>Viridiplantae</taxon>
        <taxon>Streptophyta</taxon>
        <taxon>Embryophyta</taxon>
        <taxon>Tracheophyta</taxon>
        <taxon>Spermatophyta</taxon>
        <taxon>Magnoliopsida</taxon>
        <taxon>Proteales</taxon>
        <taxon>Proteaceae</taxon>
        <taxon>Protea</taxon>
    </lineage>
</organism>
<dbReference type="InterPro" id="IPR039331">
    <property type="entry name" value="PAPs-like"/>
</dbReference>
<gene>
    <name evidence="9" type="ORF">NE237_003124</name>
</gene>
<feature type="domain" description="Purple acid phosphatase N-terminal" evidence="8">
    <location>
        <begin position="59"/>
        <end position="150"/>
    </location>
</feature>
<comment type="caution">
    <text evidence="9">The sequence shown here is derived from an EMBL/GenBank/DDBJ whole genome shotgun (WGS) entry which is preliminary data.</text>
</comment>
<dbReference type="EC" id="3.1.3.2" evidence="5"/>
<feature type="domain" description="Calcineurin-like phosphoesterase" evidence="6">
    <location>
        <begin position="159"/>
        <end position="349"/>
    </location>
</feature>
<reference evidence="9" key="1">
    <citation type="journal article" date="2023" name="Plant J.">
        <title>The genome of the king protea, Protea cynaroides.</title>
        <authorList>
            <person name="Chang J."/>
            <person name="Duong T.A."/>
            <person name="Schoeman C."/>
            <person name="Ma X."/>
            <person name="Roodt D."/>
            <person name="Barker N."/>
            <person name="Li Z."/>
            <person name="Van de Peer Y."/>
            <person name="Mizrachi E."/>
        </authorList>
    </citation>
    <scope>NUCLEOTIDE SEQUENCE</scope>
    <source>
        <tissue evidence="9">Young leaves</tissue>
    </source>
</reference>
<dbReference type="Pfam" id="PF14008">
    <property type="entry name" value="Metallophos_C"/>
    <property type="match status" value="1"/>
</dbReference>
<evidence type="ECO:0000256" key="5">
    <source>
        <dbReference type="RuleBase" id="RU361203"/>
    </source>
</evidence>
<evidence type="ECO:0000313" key="10">
    <source>
        <dbReference type="Proteomes" id="UP001141806"/>
    </source>
</evidence>
<dbReference type="InterPro" id="IPR025733">
    <property type="entry name" value="PAPs_C"/>
</dbReference>